<feature type="binding site" evidence="7">
    <location>
        <position position="139"/>
    </location>
    <ligand>
        <name>S-adenosyl-L-methionine</name>
        <dbReference type="ChEBI" id="CHEBI:59789"/>
    </ligand>
</feature>
<comment type="catalytic activity">
    <reaction evidence="7">
        <text>guanosine(18) in tRNA + S-adenosyl-L-methionine = 2'-O-methylguanosine(18) in tRNA + S-adenosyl-L-homocysteine + H(+)</text>
        <dbReference type="Rhea" id="RHEA:20077"/>
        <dbReference type="Rhea" id="RHEA-COMP:10190"/>
        <dbReference type="Rhea" id="RHEA-COMP:10192"/>
        <dbReference type="ChEBI" id="CHEBI:15378"/>
        <dbReference type="ChEBI" id="CHEBI:57856"/>
        <dbReference type="ChEBI" id="CHEBI:59789"/>
        <dbReference type="ChEBI" id="CHEBI:74269"/>
        <dbReference type="ChEBI" id="CHEBI:74445"/>
        <dbReference type="EC" id="2.1.1.34"/>
    </reaction>
</comment>
<evidence type="ECO:0000256" key="3">
    <source>
        <dbReference type="ARBA" id="ARBA00022679"/>
    </source>
</evidence>
<dbReference type="Pfam" id="PF00588">
    <property type="entry name" value="SpoU_methylase"/>
    <property type="match status" value="1"/>
</dbReference>
<dbReference type="EC" id="2.1.1.34" evidence="7"/>
<dbReference type="AlphaFoldDB" id="A0A1Y0I975"/>
<dbReference type="CDD" id="cd18092">
    <property type="entry name" value="SpoU-like_TrmH"/>
    <property type="match status" value="1"/>
</dbReference>
<evidence type="ECO:0000256" key="4">
    <source>
        <dbReference type="ARBA" id="ARBA00022691"/>
    </source>
</evidence>
<proteinExistence type="inferred from homology"/>
<dbReference type="SUPFAM" id="SSF75217">
    <property type="entry name" value="alpha/beta knot"/>
    <property type="match status" value="1"/>
</dbReference>
<dbReference type="RefSeq" id="WP_087464409.1">
    <property type="nucleotide sequence ID" value="NZ_CP021425.1"/>
</dbReference>
<dbReference type="InterPro" id="IPR022724">
    <property type="entry name" value="rRNA_MeTrfase_SpoU_C"/>
</dbReference>
<evidence type="ECO:0000313" key="10">
    <source>
        <dbReference type="EMBL" id="ARU55943.1"/>
    </source>
</evidence>
<keyword evidence="2 7" id="KW-0489">Methyltransferase</keyword>
<dbReference type="Pfam" id="PF12105">
    <property type="entry name" value="SpoU_methylas_C"/>
    <property type="match status" value="1"/>
</dbReference>
<dbReference type="GO" id="GO:0002938">
    <property type="term" value="P:tRNA guanine ribose methylation"/>
    <property type="evidence" value="ECO:0007669"/>
    <property type="project" value="UniProtKB-UniRule"/>
</dbReference>
<dbReference type="InterPro" id="IPR033671">
    <property type="entry name" value="TrmH"/>
</dbReference>
<protein>
    <recommendedName>
        <fullName evidence="7">tRNA (guanosine(18)-2'-O)-methyltransferase</fullName>
        <ecNumber evidence="7">2.1.1.34</ecNumber>
    </recommendedName>
    <alternativeName>
        <fullName evidence="7">tRNA [Gm18] methyltransferase</fullName>
    </alternativeName>
</protein>
<dbReference type="EMBL" id="CP021425">
    <property type="protein sequence ID" value="ARU55943.1"/>
    <property type="molecule type" value="Genomic_DNA"/>
</dbReference>
<comment type="caution">
    <text evidence="7">Lacks conserved residue(s) required for the propagation of feature annotation.</text>
</comment>
<dbReference type="GO" id="GO:0000049">
    <property type="term" value="F:tRNA binding"/>
    <property type="evidence" value="ECO:0007669"/>
    <property type="project" value="UniProtKB-UniRule"/>
</dbReference>
<comment type="function">
    <text evidence="7">Catalyzes the 2'-O methylation of guanosine at position 18 in tRNA.</text>
</comment>
<evidence type="ECO:0000259" key="8">
    <source>
        <dbReference type="Pfam" id="PF00588"/>
    </source>
</evidence>
<feature type="domain" description="RNA methyltransferase SpoU/TrmH type C-terminal" evidence="9">
    <location>
        <begin position="163"/>
        <end position="216"/>
    </location>
</feature>
<dbReference type="PANTHER" id="PTHR43453:SF1">
    <property type="entry name" value="TRNA_RRNA METHYLTRANSFERASE SPOU TYPE DOMAIN-CONTAINING PROTEIN"/>
    <property type="match status" value="1"/>
</dbReference>
<evidence type="ECO:0000256" key="2">
    <source>
        <dbReference type="ARBA" id="ARBA00022603"/>
    </source>
</evidence>
<dbReference type="InterPro" id="IPR001537">
    <property type="entry name" value="SpoU_MeTrfase"/>
</dbReference>
<name>A0A1Y0I975_9GAMM</name>
<evidence type="ECO:0000313" key="11">
    <source>
        <dbReference type="Proteomes" id="UP000196027"/>
    </source>
</evidence>
<dbReference type="NCBIfam" id="NF008295">
    <property type="entry name" value="PRK11081.1"/>
    <property type="match status" value="1"/>
</dbReference>
<evidence type="ECO:0000259" key="9">
    <source>
        <dbReference type="Pfam" id="PF12105"/>
    </source>
</evidence>
<dbReference type="PANTHER" id="PTHR43453">
    <property type="entry name" value="RRNA METHYLASE-LIKE"/>
    <property type="match status" value="1"/>
</dbReference>
<gene>
    <name evidence="7" type="primary">trmH</name>
    <name evidence="10" type="ORF">OLMES_1869</name>
</gene>
<keyword evidence="4 7" id="KW-0949">S-adenosyl-L-methionine</keyword>
<dbReference type="InterPro" id="IPR029026">
    <property type="entry name" value="tRNA_m1G_MTases_N"/>
</dbReference>
<evidence type="ECO:0000256" key="1">
    <source>
        <dbReference type="ARBA" id="ARBA00022555"/>
    </source>
</evidence>
<keyword evidence="1 7" id="KW-0820">tRNA-binding</keyword>
<evidence type="ECO:0000256" key="6">
    <source>
        <dbReference type="ARBA" id="ARBA00022884"/>
    </source>
</evidence>
<organism evidence="10 11">
    <name type="scientific">Oleiphilus messinensis</name>
    <dbReference type="NCBI Taxonomy" id="141451"/>
    <lineage>
        <taxon>Bacteria</taxon>
        <taxon>Pseudomonadati</taxon>
        <taxon>Pseudomonadota</taxon>
        <taxon>Gammaproteobacteria</taxon>
        <taxon>Oceanospirillales</taxon>
        <taxon>Oleiphilaceae</taxon>
        <taxon>Oleiphilus</taxon>
    </lineage>
</organism>
<keyword evidence="5 7" id="KW-0819">tRNA processing</keyword>
<reference evidence="10 11" key="1">
    <citation type="submission" date="2017-05" db="EMBL/GenBank/DDBJ databases">
        <title>Genomic insights into alkan degradation activity of Oleiphilus messinensis.</title>
        <authorList>
            <person name="Kozyavkin S.A."/>
            <person name="Slesarev A.I."/>
            <person name="Golyshin P.N."/>
            <person name="Korzhenkov A."/>
            <person name="Golyshina O.N."/>
            <person name="Toshchakov S.V."/>
        </authorList>
    </citation>
    <scope>NUCLEOTIDE SEQUENCE [LARGE SCALE GENOMIC DNA]</scope>
    <source>
        <strain evidence="10 11">ME102</strain>
    </source>
</reference>
<dbReference type="Proteomes" id="UP000196027">
    <property type="component" value="Chromosome"/>
</dbReference>
<keyword evidence="11" id="KW-1185">Reference proteome</keyword>
<comment type="similarity">
    <text evidence="7">Belongs to the class IV-like SAM-binding methyltransferase superfamily. RNA methyltransferase TrmH family.</text>
</comment>
<dbReference type="KEGG" id="ome:OLMES_1869"/>
<dbReference type="GO" id="GO:0141100">
    <property type="term" value="F:tRNA (guanine(18)-2'-O)-methyltransferase activity"/>
    <property type="evidence" value="ECO:0007669"/>
    <property type="project" value="UniProtKB-UniRule"/>
</dbReference>
<accession>A0A1Y0I975</accession>
<dbReference type="Gene3D" id="3.40.1280.10">
    <property type="match status" value="1"/>
</dbReference>
<evidence type="ECO:0000256" key="7">
    <source>
        <dbReference type="HAMAP-Rule" id="MF_02060"/>
    </source>
</evidence>
<keyword evidence="3 7" id="KW-0808">Transferase</keyword>
<dbReference type="InterPro" id="IPR029028">
    <property type="entry name" value="Alpha/beta_knot_MTases"/>
</dbReference>
<sequence length="232" mass="25989">MTPERYKRLRETLDRRQSDLTILTDQMHKPRNIAALIRTADAVGIADVHMVWSAGARRPYKGTALGSQRWVKAHTHDSMADGINGLRQQGYQIYAAHLSEQAVNFRSVDYTRPCAVVLGNEKQGVGAVAESLADEHIIIPMMGMVESYNVSVAAAIILAEAQRQREAVGQYNRVSLTDDVYWQLFFEWAHPQVAQFCREKGVAYPGICRDSGEIIEPAAWYRDVRAESGALK</sequence>
<keyword evidence="6 7" id="KW-0694">RNA-binding</keyword>
<dbReference type="OrthoDB" id="9794400at2"/>
<evidence type="ECO:0000256" key="5">
    <source>
        <dbReference type="ARBA" id="ARBA00022694"/>
    </source>
</evidence>
<dbReference type="HAMAP" id="MF_02060">
    <property type="entry name" value="tRNA_methyltr_TrmH"/>
    <property type="match status" value="1"/>
</dbReference>
<feature type="domain" description="tRNA/rRNA methyltransferase SpoU type" evidence="8">
    <location>
        <begin position="20"/>
        <end position="158"/>
    </location>
</feature>